<comment type="caution">
    <text evidence="7">The sequence shown here is derived from an EMBL/GenBank/DDBJ whole genome shotgun (WGS) entry which is preliminary data.</text>
</comment>
<comment type="subcellular location">
    <subcellularLocation>
        <location evidence="2">Membrane</location>
        <topology evidence="2">Multi-pass membrane protein</topology>
    </subcellularLocation>
</comment>
<keyword evidence="3" id="KW-0349">Heme</keyword>
<comment type="cofactor">
    <cofactor evidence="1">
        <name>heme b</name>
        <dbReference type="ChEBI" id="CHEBI:60344"/>
    </cofactor>
</comment>
<evidence type="ECO:0000256" key="5">
    <source>
        <dbReference type="ARBA" id="ARBA00023004"/>
    </source>
</evidence>
<keyword evidence="6" id="KW-1133">Transmembrane helix</keyword>
<protein>
    <submittedName>
        <fullName evidence="7">Cytochrome domain-containing protein</fullName>
    </submittedName>
</protein>
<evidence type="ECO:0000256" key="2">
    <source>
        <dbReference type="ARBA" id="ARBA00004141"/>
    </source>
</evidence>
<organism evidence="7">
    <name type="scientific">Sesamum calycinum</name>
    <dbReference type="NCBI Taxonomy" id="2727403"/>
    <lineage>
        <taxon>Eukaryota</taxon>
        <taxon>Viridiplantae</taxon>
        <taxon>Streptophyta</taxon>
        <taxon>Embryophyta</taxon>
        <taxon>Tracheophyta</taxon>
        <taxon>Spermatophyta</taxon>
        <taxon>Magnoliopsida</taxon>
        <taxon>eudicotyledons</taxon>
        <taxon>Gunneridae</taxon>
        <taxon>Pentapetalae</taxon>
        <taxon>asterids</taxon>
        <taxon>lamiids</taxon>
        <taxon>Lamiales</taxon>
        <taxon>Pedaliaceae</taxon>
        <taxon>Sesamum</taxon>
    </lineage>
</organism>
<dbReference type="GO" id="GO:0046872">
    <property type="term" value="F:metal ion binding"/>
    <property type="evidence" value="ECO:0007669"/>
    <property type="project" value="UniProtKB-KW"/>
</dbReference>
<keyword evidence="6" id="KW-0472">Membrane</keyword>
<evidence type="ECO:0000256" key="3">
    <source>
        <dbReference type="ARBA" id="ARBA00022617"/>
    </source>
</evidence>
<evidence type="ECO:0000256" key="1">
    <source>
        <dbReference type="ARBA" id="ARBA00001970"/>
    </source>
</evidence>
<keyword evidence="6" id="KW-0812">Transmembrane</keyword>
<dbReference type="GO" id="GO:0016020">
    <property type="term" value="C:membrane"/>
    <property type="evidence" value="ECO:0007669"/>
    <property type="project" value="UniProtKB-SubCell"/>
</dbReference>
<dbReference type="GO" id="GO:0140575">
    <property type="term" value="F:transmembrane monodehydroascorbate reductase activity"/>
    <property type="evidence" value="ECO:0007669"/>
    <property type="project" value="InterPro"/>
</dbReference>
<dbReference type="GO" id="GO:0020037">
    <property type="term" value="F:heme binding"/>
    <property type="evidence" value="ECO:0007669"/>
    <property type="project" value="TreeGrafter"/>
</dbReference>
<evidence type="ECO:0000256" key="6">
    <source>
        <dbReference type="SAM" id="Phobius"/>
    </source>
</evidence>
<dbReference type="AlphaFoldDB" id="A0AAW2MB17"/>
<sequence length="109" mass="11918">MTVFAISTEAGGFLRCPVGLTVLNLVPVGGSSQGHTAMESAVQSSNKYKITPQLLFEIKLHGFLLWASVGFLMPVAILIKRMSIREESGRRLRIIFYIHAITQASPSTL</sequence>
<evidence type="ECO:0000256" key="4">
    <source>
        <dbReference type="ARBA" id="ARBA00022723"/>
    </source>
</evidence>
<reference evidence="7" key="1">
    <citation type="submission" date="2020-06" db="EMBL/GenBank/DDBJ databases">
        <authorList>
            <person name="Li T."/>
            <person name="Hu X."/>
            <person name="Zhang T."/>
            <person name="Song X."/>
            <person name="Zhang H."/>
            <person name="Dai N."/>
            <person name="Sheng W."/>
            <person name="Hou X."/>
            <person name="Wei L."/>
        </authorList>
    </citation>
    <scope>NUCLEOTIDE SEQUENCE</scope>
    <source>
        <strain evidence="7">KEN8</strain>
        <tissue evidence="7">Leaf</tissue>
    </source>
</reference>
<dbReference type="EMBL" id="JACGWM010000014">
    <property type="protein sequence ID" value="KAL0328336.1"/>
    <property type="molecule type" value="Genomic_DNA"/>
</dbReference>
<evidence type="ECO:0000313" key="7">
    <source>
        <dbReference type="EMBL" id="KAL0328336.1"/>
    </source>
</evidence>
<accession>A0AAW2MB17</accession>
<dbReference type="PANTHER" id="PTHR15422">
    <property type="entry name" value="OS05G0565100 PROTEIN"/>
    <property type="match status" value="1"/>
</dbReference>
<keyword evidence="4" id="KW-0479">Metal-binding</keyword>
<feature type="transmembrane region" description="Helical" evidence="6">
    <location>
        <begin position="63"/>
        <end position="83"/>
    </location>
</feature>
<reference evidence="7" key="2">
    <citation type="journal article" date="2024" name="Plant">
        <title>Genomic evolution and insights into agronomic trait innovations of Sesamum species.</title>
        <authorList>
            <person name="Miao H."/>
            <person name="Wang L."/>
            <person name="Qu L."/>
            <person name="Liu H."/>
            <person name="Sun Y."/>
            <person name="Le M."/>
            <person name="Wang Q."/>
            <person name="Wei S."/>
            <person name="Zheng Y."/>
            <person name="Lin W."/>
            <person name="Duan Y."/>
            <person name="Cao H."/>
            <person name="Xiong S."/>
            <person name="Wang X."/>
            <person name="Wei L."/>
            <person name="Li C."/>
            <person name="Ma Q."/>
            <person name="Ju M."/>
            <person name="Zhao R."/>
            <person name="Li G."/>
            <person name="Mu C."/>
            <person name="Tian Q."/>
            <person name="Mei H."/>
            <person name="Zhang T."/>
            <person name="Gao T."/>
            <person name="Zhang H."/>
        </authorList>
    </citation>
    <scope>NUCLEOTIDE SEQUENCE</scope>
    <source>
        <strain evidence="7">KEN8</strain>
    </source>
</reference>
<proteinExistence type="predicted"/>
<keyword evidence="5" id="KW-0408">Iron</keyword>
<dbReference type="InterPro" id="IPR045150">
    <property type="entry name" value="CYB561D1/2"/>
</dbReference>
<gene>
    <name evidence="7" type="ORF">Scaly_2266200</name>
</gene>
<dbReference type="PANTHER" id="PTHR15422:SF24">
    <property type="entry name" value="DOMON RELATED DOMAIN-CONTAINING PROTEIN"/>
    <property type="match status" value="1"/>
</dbReference>
<name>A0AAW2MB17_9LAMI</name>